<organism evidence="2 3">
    <name type="scientific">Candidatus Electrothrix communis</name>
    <dbReference type="NCBI Taxonomy" id="1859133"/>
    <lineage>
        <taxon>Bacteria</taxon>
        <taxon>Pseudomonadati</taxon>
        <taxon>Thermodesulfobacteriota</taxon>
        <taxon>Desulfobulbia</taxon>
        <taxon>Desulfobulbales</taxon>
        <taxon>Desulfobulbaceae</taxon>
        <taxon>Candidatus Electrothrix</taxon>
    </lineage>
</organism>
<reference evidence="2 3" key="1">
    <citation type="submission" date="2017-01" db="EMBL/GenBank/DDBJ databases">
        <title>The cable genome- insights into the physiology and evolution of filamentous bacteria capable of sulfide oxidation via long distance electron transfer.</title>
        <authorList>
            <person name="Schreiber L."/>
            <person name="Bjerg J.T."/>
            <person name="Boggild A."/>
            <person name="Van De Vossenberg J."/>
            <person name="Meysman F."/>
            <person name="Nielsen L.P."/>
            <person name="Schramm A."/>
            <person name="Kjeldsen K.U."/>
        </authorList>
    </citation>
    <scope>NUCLEOTIDE SEQUENCE [LARGE SCALE GENOMIC DNA]</scope>
    <source>
        <strain evidence="2">A1</strain>
    </source>
</reference>
<sequence>MKAQAIQEGVSLQDYLSGEQQTEIRHEYINGTTHAMGGASAAHNLIAGNVFAVLHAAARNTLCQVFMADMKVYLKIAGEDVFYYPDLLVSCDPEDNEDYYRTRPCLIVEVLSPTTERIDRREKFMAYTSLPSLQEYVLIAQDRQAVMVFRRKKSWKLELFRSGDRFSSDCLECTLPLVEVYHGVEL</sequence>
<dbReference type="PANTHER" id="PTHR36558:SF1">
    <property type="entry name" value="RESTRICTION ENDONUCLEASE DOMAIN-CONTAINING PROTEIN-RELATED"/>
    <property type="match status" value="1"/>
</dbReference>
<dbReference type="GO" id="GO:0004519">
    <property type="term" value="F:endonuclease activity"/>
    <property type="evidence" value="ECO:0007669"/>
    <property type="project" value="UniProtKB-KW"/>
</dbReference>
<dbReference type="PANTHER" id="PTHR36558">
    <property type="entry name" value="GLR1098 PROTEIN"/>
    <property type="match status" value="1"/>
</dbReference>
<feature type="domain" description="Putative restriction endonuclease" evidence="1">
    <location>
        <begin position="13"/>
        <end position="171"/>
    </location>
</feature>
<dbReference type="EMBL" id="MTKP01000140">
    <property type="protein sequence ID" value="RWX48516.1"/>
    <property type="molecule type" value="Genomic_DNA"/>
</dbReference>
<comment type="caution">
    <text evidence="2">The sequence shown here is derived from an EMBL/GenBank/DDBJ whole genome shotgun (WGS) entry which is preliminary data.</text>
</comment>
<proteinExistence type="predicted"/>
<keyword evidence="2" id="KW-0378">Hydrolase</keyword>
<keyword evidence="2" id="KW-0255">Endonuclease</keyword>
<keyword evidence="2" id="KW-0540">Nuclease</keyword>
<dbReference type="InterPro" id="IPR012296">
    <property type="entry name" value="Nuclease_put_TT1808"/>
</dbReference>
<evidence type="ECO:0000259" key="1">
    <source>
        <dbReference type="Pfam" id="PF05685"/>
    </source>
</evidence>
<dbReference type="CDD" id="cd06260">
    <property type="entry name" value="DUF820-like"/>
    <property type="match status" value="1"/>
</dbReference>
<keyword evidence="3" id="KW-1185">Reference proteome</keyword>
<dbReference type="Gene3D" id="3.90.1570.10">
    <property type="entry name" value="tt1808, chain A"/>
    <property type="match status" value="1"/>
</dbReference>
<protein>
    <submittedName>
        <fullName evidence="2">Endonuclease, Uma2 family (Restriction endonuclease fold)</fullName>
    </submittedName>
</protein>
<accession>A0A444J5Z3</accession>
<dbReference type="Proteomes" id="UP000288086">
    <property type="component" value="Unassembled WGS sequence"/>
</dbReference>
<gene>
    <name evidence="2" type="ORF">VT98_11402</name>
</gene>
<name>A0A444J5Z3_9BACT</name>
<dbReference type="InterPro" id="IPR008538">
    <property type="entry name" value="Uma2"/>
</dbReference>
<dbReference type="SUPFAM" id="SSF52980">
    <property type="entry name" value="Restriction endonuclease-like"/>
    <property type="match status" value="1"/>
</dbReference>
<evidence type="ECO:0000313" key="2">
    <source>
        <dbReference type="EMBL" id="RWX48516.1"/>
    </source>
</evidence>
<dbReference type="AlphaFoldDB" id="A0A444J5Z3"/>
<dbReference type="Pfam" id="PF05685">
    <property type="entry name" value="Uma2"/>
    <property type="match status" value="1"/>
</dbReference>
<dbReference type="InterPro" id="IPR011335">
    <property type="entry name" value="Restrct_endonuc-II-like"/>
</dbReference>
<evidence type="ECO:0000313" key="3">
    <source>
        <dbReference type="Proteomes" id="UP000288086"/>
    </source>
</evidence>